<dbReference type="EMBL" id="JAKNRV010000359">
    <property type="protein sequence ID" value="MCK1787483.1"/>
    <property type="molecule type" value="Genomic_DNA"/>
</dbReference>
<feature type="region of interest" description="Disordered" evidence="1">
    <location>
        <begin position="1"/>
        <end position="44"/>
    </location>
</feature>
<reference evidence="2 3" key="1">
    <citation type="submission" date="2022-02" db="EMBL/GenBank/DDBJ databases">
        <title>Comparative genomics of the first Antarctic Pseudomonas spp. capable of biotransforming 2,4,6-Trinitrotoluene.</title>
        <authorList>
            <person name="Cabrera M.A."/>
            <person name="Marquez S.L."/>
            <person name="Perez-Donoso J.M."/>
        </authorList>
    </citation>
    <scope>NUCLEOTIDE SEQUENCE [LARGE SCALE GENOMIC DNA]</scope>
    <source>
        <strain evidence="2 3">TNT11</strain>
    </source>
</reference>
<organism evidence="2 3">
    <name type="scientific">Pseudomonas emilianonis</name>
    <dbReference type="NCBI Taxonomy" id="2915812"/>
    <lineage>
        <taxon>Bacteria</taxon>
        <taxon>Pseudomonadati</taxon>
        <taxon>Pseudomonadota</taxon>
        <taxon>Gammaproteobacteria</taxon>
        <taxon>Pseudomonadales</taxon>
        <taxon>Pseudomonadaceae</taxon>
        <taxon>Pseudomonas</taxon>
    </lineage>
</organism>
<comment type="caution">
    <text evidence="2">The sequence shown here is derived from an EMBL/GenBank/DDBJ whole genome shotgun (WGS) entry which is preliminary data.</text>
</comment>
<dbReference type="RefSeq" id="WP_247406814.1">
    <property type="nucleotide sequence ID" value="NZ_JAKNRV010000359.1"/>
</dbReference>
<sequence length="892" mass="97174">MAKEKAALESALSTTDANRSKPAKPKAPEVDAPSISSEVDSTVVPSRMPGSYLTVDSRMDSSAITVHFSAKEAPELVLEDIVDSSGAAGAREIGIPLDYLTKLMGFTALISYIGKSQGQAVASLVKEVGITFYSASESEDLAPYLLHEKIVHNTPTYDMKDHTGDETVLVPVPFLAKEGDKIYCTAVTEQDAIPHLFYTVIYDYALTAEEAVPGYVLQFSIARGWLARRKPWRSLTLQCAWITSGLAAQPPAEVDPHLETRLPRNALEVQRRRTAALIVDPGIENMPPPHLQQSVLYNGEWCLNPELTSGGGDVHAFGLDTYAGDQVCFYASGADYGPEPLGCVTIDEDGSLASVKLSPCIVACFFNKPMTLTYTLQFPNSDAPQSSPERTVNVLAPLLFPSDIEDATFDTLDLNTFSGDATAVVPVWDYAACSKCCWMWITGEHEDGSDYRFDVLMDEPVTDDWQAHGVDTPIPREELQKLADCVDFELHFAVSFCEACDRAQAIDAPATAFHIVQEDLVLLKPRVSQAVDDDLEPYNGRDGIDVVVDYQRMSHRHEISLCWLKKDGSCWLLAPKPGTRPGPVIFAVPRDAVIEAIGTTVTINYTVSSSCKLATSNDLQLKVGVPHRLPTPVVLQATPIATQDGILKLSAFTGNADIEVEKWWFILLGQKGWMRGVGTRQNGNPYTFDVYLAKAVTDISAGMVDIVPRSHLAVLKHDSYLTFTFHTTPDGSTSERNVVTFPSLRLIFDAAYYDFTSFINYARNGWLDGAASQGENQLTYKLGKYCIANGTVTSGSSGVVLYKAFTGLEAGRSYRFSMLGCSYNGAAPLPVLALAANGSYVTSAMTFSMFWQKIEGIFVATGSSMTLQVYTLVASGADGNDFAMTDLKVEHV</sequence>
<evidence type="ECO:0000313" key="3">
    <source>
        <dbReference type="Proteomes" id="UP001317085"/>
    </source>
</evidence>
<gene>
    <name evidence="2" type="ORF">L9Z73_25030</name>
</gene>
<dbReference type="Proteomes" id="UP001317085">
    <property type="component" value="Unassembled WGS sequence"/>
</dbReference>
<accession>A0ABT0EP36</accession>
<feature type="compositionally biased region" description="Polar residues" evidence="1">
    <location>
        <begin position="34"/>
        <end position="44"/>
    </location>
</feature>
<protein>
    <submittedName>
        <fullName evidence="2">Uncharacterized protein</fullName>
    </submittedName>
</protein>
<name>A0ABT0EP36_9PSED</name>
<evidence type="ECO:0000313" key="2">
    <source>
        <dbReference type="EMBL" id="MCK1787483.1"/>
    </source>
</evidence>
<keyword evidence="3" id="KW-1185">Reference proteome</keyword>
<proteinExistence type="predicted"/>
<evidence type="ECO:0000256" key="1">
    <source>
        <dbReference type="SAM" id="MobiDB-lite"/>
    </source>
</evidence>